<name>A0A5J4WCX1_9EUKA</name>
<dbReference type="EMBL" id="SNRW01002438">
    <property type="protein sequence ID" value="KAA6392761.1"/>
    <property type="molecule type" value="Genomic_DNA"/>
</dbReference>
<evidence type="ECO:0000313" key="1">
    <source>
        <dbReference type="EMBL" id="KAA6392761.1"/>
    </source>
</evidence>
<gene>
    <name evidence="1" type="ORF">EZS28_011708</name>
</gene>
<sequence length="74" mass="8151">MLIIAQFSDRIKSDVSDEYNMSLELLSYLAVNRDNHEAIIAGGGIETASQYIQEKSEVKGIESNALTSFNNALI</sequence>
<accession>A0A5J4WCX1</accession>
<dbReference type="Proteomes" id="UP000324800">
    <property type="component" value="Unassembled WGS sequence"/>
</dbReference>
<protein>
    <submittedName>
        <fullName evidence="1">Uncharacterized protein</fullName>
    </submittedName>
</protein>
<comment type="caution">
    <text evidence="1">The sequence shown here is derived from an EMBL/GenBank/DDBJ whole genome shotgun (WGS) entry which is preliminary data.</text>
</comment>
<organism evidence="1 2">
    <name type="scientific">Streblomastix strix</name>
    <dbReference type="NCBI Taxonomy" id="222440"/>
    <lineage>
        <taxon>Eukaryota</taxon>
        <taxon>Metamonada</taxon>
        <taxon>Preaxostyla</taxon>
        <taxon>Oxymonadida</taxon>
        <taxon>Streblomastigidae</taxon>
        <taxon>Streblomastix</taxon>
    </lineage>
</organism>
<reference evidence="1 2" key="1">
    <citation type="submission" date="2019-03" db="EMBL/GenBank/DDBJ databases">
        <title>Single cell metagenomics reveals metabolic interactions within the superorganism composed of flagellate Streblomastix strix and complex community of Bacteroidetes bacteria on its surface.</title>
        <authorList>
            <person name="Treitli S.C."/>
            <person name="Kolisko M."/>
            <person name="Husnik F."/>
            <person name="Keeling P."/>
            <person name="Hampl V."/>
        </authorList>
    </citation>
    <scope>NUCLEOTIDE SEQUENCE [LARGE SCALE GENOMIC DNA]</scope>
    <source>
        <strain evidence="1">ST1C</strain>
    </source>
</reference>
<dbReference type="AlphaFoldDB" id="A0A5J4WCX1"/>
<proteinExistence type="predicted"/>
<evidence type="ECO:0000313" key="2">
    <source>
        <dbReference type="Proteomes" id="UP000324800"/>
    </source>
</evidence>